<organism evidence="7 8">
    <name type="scientific">Orchesella cincta</name>
    <name type="common">Springtail</name>
    <name type="synonym">Podura cincta</name>
    <dbReference type="NCBI Taxonomy" id="48709"/>
    <lineage>
        <taxon>Eukaryota</taxon>
        <taxon>Metazoa</taxon>
        <taxon>Ecdysozoa</taxon>
        <taxon>Arthropoda</taxon>
        <taxon>Hexapoda</taxon>
        <taxon>Collembola</taxon>
        <taxon>Entomobryomorpha</taxon>
        <taxon>Entomobryoidea</taxon>
        <taxon>Orchesellidae</taxon>
        <taxon>Orchesellinae</taxon>
        <taxon>Orchesella</taxon>
    </lineage>
</organism>
<dbReference type="Gene3D" id="3.50.50.60">
    <property type="entry name" value="FAD/NAD(P)-binding domain"/>
    <property type="match status" value="1"/>
</dbReference>
<dbReference type="AlphaFoldDB" id="A0A1D2MNW0"/>
<dbReference type="InterPro" id="IPR007867">
    <property type="entry name" value="GMC_OxRtase_C"/>
</dbReference>
<dbReference type="SUPFAM" id="SSF54373">
    <property type="entry name" value="FAD-linked reductases, C-terminal domain"/>
    <property type="match status" value="1"/>
</dbReference>
<keyword evidence="8" id="KW-1185">Reference proteome</keyword>
<dbReference type="EMBL" id="LJIJ01000771">
    <property type="protein sequence ID" value="ODM94676.1"/>
    <property type="molecule type" value="Genomic_DNA"/>
</dbReference>
<evidence type="ECO:0000256" key="4">
    <source>
        <dbReference type="ARBA" id="ARBA00022827"/>
    </source>
</evidence>
<reference evidence="7 8" key="1">
    <citation type="journal article" date="2016" name="Genome Biol. Evol.">
        <title>Gene Family Evolution Reflects Adaptation to Soil Environmental Stressors in the Genome of the Collembolan Orchesella cincta.</title>
        <authorList>
            <person name="Faddeeva-Vakhrusheva A."/>
            <person name="Derks M.F."/>
            <person name="Anvar S.Y."/>
            <person name="Agamennone V."/>
            <person name="Suring W."/>
            <person name="Smit S."/>
            <person name="van Straalen N.M."/>
            <person name="Roelofs D."/>
        </authorList>
    </citation>
    <scope>NUCLEOTIDE SEQUENCE [LARGE SCALE GENOMIC DNA]</scope>
    <source>
        <tissue evidence="7">Mixed pool</tissue>
    </source>
</reference>
<dbReference type="Pfam" id="PF00732">
    <property type="entry name" value="GMC_oxred_N"/>
    <property type="match status" value="1"/>
</dbReference>
<dbReference type="Pfam" id="PF05199">
    <property type="entry name" value="GMC_oxred_C"/>
    <property type="match status" value="1"/>
</dbReference>
<feature type="binding site" evidence="5">
    <location>
        <position position="194"/>
    </location>
    <ligand>
        <name>FAD</name>
        <dbReference type="ChEBI" id="CHEBI:57692"/>
    </ligand>
</feature>
<dbReference type="SUPFAM" id="SSF51905">
    <property type="entry name" value="FAD/NAD(P)-binding domain"/>
    <property type="match status" value="1"/>
</dbReference>
<keyword evidence="4 5" id="KW-0274">FAD</keyword>
<evidence type="ECO:0000313" key="8">
    <source>
        <dbReference type="Proteomes" id="UP000094527"/>
    </source>
</evidence>
<comment type="cofactor">
    <cofactor evidence="1 5">
        <name>FAD</name>
        <dbReference type="ChEBI" id="CHEBI:57692"/>
    </cofactor>
</comment>
<comment type="similarity">
    <text evidence="2">Belongs to the GMC oxidoreductase family.</text>
</comment>
<feature type="domain" description="Glucose-methanol-choline oxidoreductase N-terminal" evidence="6">
    <location>
        <begin position="231"/>
        <end position="245"/>
    </location>
</feature>
<comment type="caution">
    <text evidence="7">The sequence shown here is derived from an EMBL/GenBank/DDBJ whole genome shotgun (WGS) entry which is preliminary data.</text>
</comment>
<proteinExistence type="inferred from homology"/>
<evidence type="ECO:0000256" key="1">
    <source>
        <dbReference type="ARBA" id="ARBA00001974"/>
    </source>
</evidence>
<evidence type="ECO:0000259" key="6">
    <source>
        <dbReference type="PROSITE" id="PS00624"/>
    </source>
</evidence>
<dbReference type="Proteomes" id="UP000094527">
    <property type="component" value="Unassembled WGS sequence"/>
</dbReference>
<dbReference type="InterPro" id="IPR000172">
    <property type="entry name" value="GMC_OxRdtase_N"/>
</dbReference>
<evidence type="ECO:0000256" key="5">
    <source>
        <dbReference type="PIRSR" id="PIRSR000137-2"/>
    </source>
</evidence>
<dbReference type="PANTHER" id="PTHR11552:SF147">
    <property type="entry name" value="CHOLINE DEHYDROGENASE, MITOCHONDRIAL"/>
    <property type="match status" value="1"/>
</dbReference>
<evidence type="ECO:0000256" key="2">
    <source>
        <dbReference type="ARBA" id="ARBA00010790"/>
    </source>
</evidence>
<dbReference type="GO" id="GO:0016614">
    <property type="term" value="F:oxidoreductase activity, acting on CH-OH group of donors"/>
    <property type="evidence" value="ECO:0007669"/>
    <property type="project" value="InterPro"/>
</dbReference>
<sequence>VLLLENGGNPLPLQNVPIYFQPLLHIPEIDYGYYTVPQKHACFAMKEHRSYWPRGMGLGGSSNLNAMIWQRSSPLDYDRWANLSGSDEWKFDNVLKNFKNIEDYHGQYCNEKWHSQDGQGIYVSTTGYDTLVQEFLEAGREMGYPTKDVNGNQEPSFSRLDVSIKEGRRFSAYPGFLEPILSRSNLHIYRFAHVNKIHLGKISKRAFGLTYKRHGIERFVRTKREIIISAGAIDSPKLLMLSGIGPKKHLESLGIKCQINLPVGKNLMDHTMTIFGPFTVDTPGKTNVPGRDTTLNTVAQYVLKGKGIMASATGANAVAYIHSKFSKERGELLKKSPDIQLLLNPVNSNLPETLEEVMSVQPGLLKRYFKGLERKDSFMIYVMLGKPRSRGDIKLASTRPFDSPIMNPKYFSHPDDIKRMVDGINFTVQMVENTKAFQSIGARLINRHFPGCEKYELKTNLYYKCYAKHMTFTVYHQCGTCKMGFGPEDPKAVVDSKLRVLFTKGLRIVDASIIPEVPNGNINAAVMMIADKASEFILDYWAQIDNSMRSRPK</sequence>
<name>A0A1D2MNW0_ORCCI</name>
<dbReference type="PIRSF" id="PIRSF000137">
    <property type="entry name" value="Alcohol_oxidase"/>
    <property type="match status" value="1"/>
</dbReference>
<evidence type="ECO:0000313" key="7">
    <source>
        <dbReference type="EMBL" id="ODM94676.1"/>
    </source>
</evidence>
<dbReference type="OrthoDB" id="269227at2759"/>
<dbReference type="InterPro" id="IPR012132">
    <property type="entry name" value="GMC_OxRdtase"/>
</dbReference>
<dbReference type="InterPro" id="IPR036188">
    <property type="entry name" value="FAD/NAD-bd_sf"/>
</dbReference>
<accession>A0A1D2MNW0</accession>
<evidence type="ECO:0000256" key="3">
    <source>
        <dbReference type="ARBA" id="ARBA00022630"/>
    </source>
</evidence>
<keyword evidence="3" id="KW-0285">Flavoprotein</keyword>
<protein>
    <submittedName>
        <fullName evidence="7">Glucose dehydrogenase [FAD, quinone]</fullName>
    </submittedName>
</protein>
<dbReference type="PANTHER" id="PTHR11552">
    <property type="entry name" value="GLUCOSE-METHANOL-CHOLINE GMC OXIDOREDUCTASE"/>
    <property type="match status" value="1"/>
</dbReference>
<gene>
    <name evidence="7" type="ORF">Ocin01_12009</name>
</gene>
<dbReference type="Gene3D" id="3.30.560.10">
    <property type="entry name" value="Glucose Oxidase, domain 3"/>
    <property type="match status" value="1"/>
</dbReference>
<feature type="non-terminal residue" evidence="7">
    <location>
        <position position="1"/>
    </location>
</feature>
<dbReference type="PROSITE" id="PS00624">
    <property type="entry name" value="GMC_OXRED_2"/>
    <property type="match status" value="1"/>
</dbReference>
<dbReference type="GO" id="GO:0050660">
    <property type="term" value="F:flavin adenine dinucleotide binding"/>
    <property type="evidence" value="ECO:0007669"/>
    <property type="project" value="InterPro"/>
</dbReference>
<dbReference type="STRING" id="48709.A0A1D2MNW0"/>